<dbReference type="GO" id="GO:0016020">
    <property type="term" value="C:membrane"/>
    <property type="evidence" value="ECO:0007669"/>
    <property type="project" value="InterPro"/>
</dbReference>
<keyword evidence="1" id="KW-1133">Transmembrane helix</keyword>
<dbReference type="InterPro" id="IPR000160">
    <property type="entry name" value="GGDEF_dom"/>
</dbReference>
<keyword evidence="5" id="KW-1185">Reference proteome</keyword>
<comment type="caution">
    <text evidence="4">The sequence shown here is derived from an EMBL/GenBank/DDBJ whole genome shotgun (WGS) entry which is preliminary data.</text>
</comment>
<dbReference type="AlphaFoldDB" id="A0A059F9J6"/>
<name>A0A059F9J6_9PROT</name>
<dbReference type="SUPFAM" id="SSF55073">
    <property type="entry name" value="Nucleotide cyclase"/>
    <property type="match status" value="1"/>
</dbReference>
<dbReference type="SMART" id="SM00304">
    <property type="entry name" value="HAMP"/>
    <property type="match status" value="1"/>
</dbReference>
<dbReference type="Proteomes" id="UP000025061">
    <property type="component" value="Unassembled WGS sequence"/>
</dbReference>
<dbReference type="PANTHER" id="PTHR33121">
    <property type="entry name" value="CYCLIC DI-GMP PHOSPHODIESTERASE PDEF"/>
    <property type="match status" value="1"/>
</dbReference>
<evidence type="ECO:0000313" key="5">
    <source>
        <dbReference type="Proteomes" id="UP000025061"/>
    </source>
</evidence>
<dbReference type="InterPro" id="IPR050706">
    <property type="entry name" value="Cyclic-di-GMP_PDE-like"/>
</dbReference>
<dbReference type="GO" id="GO:0007165">
    <property type="term" value="P:signal transduction"/>
    <property type="evidence" value="ECO:0007669"/>
    <property type="project" value="InterPro"/>
</dbReference>
<dbReference type="SMART" id="SM00052">
    <property type="entry name" value="EAL"/>
    <property type="match status" value="1"/>
</dbReference>
<gene>
    <name evidence="4" type="ORF">HHI_16045</name>
</gene>
<evidence type="ECO:0000259" key="3">
    <source>
        <dbReference type="PROSITE" id="PS50885"/>
    </source>
</evidence>
<dbReference type="CDD" id="cd06225">
    <property type="entry name" value="HAMP"/>
    <property type="match status" value="1"/>
</dbReference>
<dbReference type="PANTHER" id="PTHR33121:SF79">
    <property type="entry name" value="CYCLIC DI-GMP PHOSPHODIESTERASE PDED-RELATED"/>
    <property type="match status" value="1"/>
</dbReference>
<feature type="domain" description="HAMP" evidence="3">
    <location>
        <begin position="272"/>
        <end position="323"/>
    </location>
</feature>
<dbReference type="OrthoDB" id="7279500at2"/>
<dbReference type="Gene3D" id="6.10.340.10">
    <property type="match status" value="1"/>
</dbReference>
<dbReference type="CDD" id="cd01948">
    <property type="entry name" value="EAL"/>
    <property type="match status" value="1"/>
</dbReference>
<dbReference type="Gene3D" id="3.30.70.270">
    <property type="match status" value="1"/>
</dbReference>
<dbReference type="PROSITE" id="PS50883">
    <property type="entry name" value="EAL"/>
    <property type="match status" value="1"/>
</dbReference>
<dbReference type="Pfam" id="PF00672">
    <property type="entry name" value="HAMP"/>
    <property type="match status" value="1"/>
</dbReference>
<dbReference type="GO" id="GO:0071111">
    <property type="term" value="F:cyclic-guanylate-specific phosphodiesterase activity"/>
    <property type="evidence" value="ECO:0007669"/>
    <property type="project" value="InterPro"/>
</dbReference>
<dbReference type="EMBL" id="ARYI01000019">
    <property type="protein sequence ID" value="KCZ87270.1"/>
    <property type="molecule type" value="Genomic_DNA"/>
</dbReference>
<dbReference type="InterPro" id="IPR029787">
    <property type="entry name" value="Nucleotide_cyclase"/>
</dbReference>
<dbReference type="PROSITE" id="PS50885">
    <property type="entry name" value="HAMP"/>
    <property type="match status" value="1"/>
</dbReference>
<dbReference type="InterPro" id="IPR003660">
    <property type="entry name" value="HAMP_dom"/>
</dbReference>
<proteinExistence type="predicted"/>
<dbReference type="Pfam" id="PF00563">
    <property type="entry name" value="EAL"/>
    <property type="match status" value="1"/>
</dbReference>
<dbReference type="InterPro" id="IPR001633">
    <property type="entry name" value="EAL_dom"/>
</dbReference>
<dbReference type="PATRIC" id="fig|1280951.3.peg.3234"/>
<reference evidence="4 5" key="1">
    <citation type="submission" date="2013-04" db="EMBL/GenBank/DDBJ databases">
        <title>Hyphomonas hirschiana VP5 Genome Sequencing.</title>
        <authorList>
            <person name="Lai Q."/>
            <person name="Shao Z."/>
        </authorList>
    </citation>
    <scope>NUCLEOTIDE SEQUENCE [LARGE SCALE GENOMIC DNA]</scope>
    <source>
        <strain evidence="4 5">VP5</strain>
    </source>
</reference>
<protein>
    <submittedName>
        <fullName evidence="4">Putative diguanylate cyclase</fullName>
    </submittedName>
</protein>
<evidence type="ECO:0000313" key="4">
    <source>
        <dbReference type="EMBL" id="KCZ87270.1"/>
    </source>
</evidence>
<dbReference type="Gene3D" id="3.20.20.450">
    <property type="entry name" value="EAL domain"/>
    <property type="match status" value="1"/>
</dbReference>
<keyword evidence="1" id="KW-0472">Membrane</keyword>
<feature type="transmembrane region" description="Helical" evidence="1">
    <location>
        <begin position="17"/>
        <end position="38"/>
    </location>
</feature>
<feature type="transmembrane region" description="Helical" evidence="1">
    <location>
        <begin position="248"/>
        <end position="271"/>
    </location>
</feature>
<keyword evidence="1" id="KW-0812">Transmembrane</keyword>
<organism evidence="4 5">
    <name type="scientific">Hyphomonas hirschiana VP5</name>
    <dbReference type="NCBI Taxonomy" id="1280951"/>
    <lineage>
        <taxon>Bacteria</taxon>
        <taxon>Pseudomonadati</taxon>
        <taxon>Pseudomonadota</taxon>
        <taxon>Alphaproteobacteria</taxon>
        <taxon>Hyphomonadales</taxon>
        <taxon>Hyphomonadaceae</taxon>
        <taxon>Hyphomonas</taxon>
    </lineage>
</organism>
<dbReference type="InterPro" id="IPR043128">
    <property type="entry name" value="Rev_trsase/Diguanyl_cyclase"/>
</dbReference>
<dbReference type="SUPFAM" id="SSF158472">
    <property type="entry name" value="HAMP domain-like"/>
    <property type="match status" value="1"/>
</dbReference>
<evidence type="ECO:0000259" key="2">
    <source>
        <dbReference type="PROSITE" id="PS50883"/>
    </source>
</evidence>
<sequence length="748" mass="81190">MPIRSWVSASLRRKLTVIYSALFGLILLLVAGAVYLSIKINAERTVERELAASVAIFERLWNMSSENMTARAEVLASDYGFREAVATEDYPTIASAIGNVSARAEGLNAIVAFPDGRYVSPDGTEGSLPDDMLEAMFTMGKTSGVVTHEGANFQSVAVPIEAPVLVGWAVFWSDLDEARMHALEELSPIPVKAEIRRSAEWDGEDGEIHKTRGWIGASRHIRNFGAGEQMSLVITYPLQAAMAPYRPMMWAIISFSIFGAGLLVVSGGLVARSLTQPIATLDEAVHALAAGNRQPVAVTGKDEFGRLASSFNMMLEDLEAREAAIVTLSREDMETGLPNRRAMNDDIDARGGDVAVRIAVIRVLRFRKVRASIGHAATAQAMKILAGRIQEFTGALPYRINGADLGLIFEPGSRFATPEALTHIVGACSQPVMIEDASVDLMLCSGLAIPDAAEVRPLGLIDQAVIAADMAEANQAPSAAFDLARYGNPASTLSLMSEMLKATRDGGLSLHYQPKFSLKTNTVCGLEALIRWDHPQQGRIYPDTFIPLAEETGHIRQLTEWVVIQAIEDQRALRQNGYELPISVNISGRQLNEDSFALWAIGKIRSSGAKLCFEITETAVISDPDKALRLINLFRAAGISISIDDYGAGLSSLSYLKQIPAHELKIDKSFILTVEDGKSDQLMIQSTIDLAHAMGMSVVAEGVENERVVELLRAMGADTVQGYHISRPLTLETTLSFLRAQNPQRDIA</sequence>
<evidence type="ECO:0000256" key="1">
    <source>
        <dbReference type="SAM" id="Phobius"/>
    </source>
</evidence>
<dbReference type="InterPro" id="IPR035919">
    <property type="entry name" value="EAL_sf"/>
</dbReference>
<feature type="domain" description="EAL" evidence="2">
    <location>
        <begin position="492"/>
        <end position="742"/>
    </location>
</feature>
<dbReference type="SUPFAM" id="SSF141868">
    <property type="entry name" value="EAL domain-like"/>
    <property type="match status" value="1"/>
</dbReference>
<accession>A0A059F9J6</accession>
<dbReference type="RefSeq" id="WP_011647572.1">
    <property type="nucleotide sequence ID" value="NZ_ARYI01000019.1"/>
</dbReference>
<dbReference type="SMART" id="SM00267">
    <property type="entry name" value="GGDEF"/>
    <property type="match status" value="1"/>
</dbReference>